<keyword evidence="4" id="KW-0378">Hydrolase</keyword>
<dbReference type="InterPro" id="IPR001506">
    <property type="entry name" value="Peptidase_M12A"/>
</dbReference>
<dbReference type="Proteomes" id="UP000440578">
    <property type="component" value="Unassembled WGS sequence"/>
</dbReference>
<dbReference type="GO" id="GO:0004222">
    <property type="term" value="F:metalloendopeptidase activity"/>
    <property type="evidence" value="ECO:0007669"/>
    <property type="project" value="InterPro"/>
</dbReference>
<keyword evidence="7" id="KW-0732">Signal</keyword>
<dbReference type="InterPro" id="IPR029058">
    <property type="entry name" value="AB_hydrolase_fold"/>
</dbReference>
<feature type="signal peptide" evidence="7">
    <location>
        <begin position="1"/>
        <end position="26"/>
    </location>
</feature>
<feature type="domain" description="Peptidase M12A" evidence="8">
    <location>
        <begin position="121"/>
        <end position="216"/>
    </location>
</feature>
<dbReference type="SUPFAM" id="SSF53474">
    <property type="entry name" value="alpha/beta-Hydrolases"/>
    <property type="match status" value="2"/>
</dbReference>
<evidence type="ECO:0000259" key="8">
    <source>
        <dbReference type="Pfam" id="PF01400"/>
    </source>
</evidence>
<evidence type="ECO:0000256" key="1">
    <source>
        <dbReference type="ARBA" id="ARBA00001947"/>
    </source>
</evidence>
<dbReference type="PANTHER" id="PTHR10127:SF780">
    <property type="entry name" value="METALLOENDOPEPTIDASE"/>
    <property type="match status" value="1"/>
</dbReference>
<evidence type="ECO:0000256" key="6">
    <source>
        <dbReference type="ARBA" id="ARBA00023049"/>
    </source>
</evidence>
<protein>
    <submittedName>
        <fullName evidence="9">Protein ABHD11</fullName>
    </submittedName>
</protein>
<keyword evidence="3" id="KW-0479">Metal-binding</keyword>
<reference evidence="9 10" key="1">
    <citation type="submission" date="2019-07" db="EMBL/GenBank/DDBJ databases">
        <title>Draft genome assembly of a fouling barnacle, Amphibalanus amphitrite (Darwin, 1854): The first reference genome for Thecostraca.</title>
        <authorList>
            <person name="Kim W."/>
        </authorList>
    </citation>
    <scope>NUCLEOTIDE SEQUENCE [LARGE SCALE GENOMIC DNA]</scope>
    <source>
        <strain evidence="9">SNU_AA5</strain>
        <tissue evidence="9">Soma without cirri and trophi</tissue>
    </source>
</reference>
<name>A0A6A4UZD1_AMPAM</name>
<evidence type="ECO:0000256" key="7">
    <source>
        <dbReference type="SAM" id="SignalP"/>
    </source>
</evidence>
<keyword evidence="2" id="KW-0645">Protease</keyword>
<evidence type="ECO:0000256" key="4">
    <source>
        <dbReference type="ARBA" id="ARBA00022801"/>
    </source>
</evidence>
<dbReference type="Gene3D" id="3.40.390.10">
    <property type="entry name" value="Collagenase (Catalytic Domain)"/>
    <property type="match status" value="1"/>
</dbReference>
<gene>
    <name evidence="9" type="primary">Abhd11</name>
    <name evidence="9" type="ORF">FJT64_014806</name>
</gene>
<dbReference type="SUPFAM" id="SSF55486">
    <property type="entry name" value="Metalloproteases ('zincins'), catalytic domain"/>
    <property type="match status" value="1"/>
</dbReference>
<evidence type="ECO:0000256" key="3">
    <source>
        <dbReference type="ARBA" id="ARBA00022723"/>
    </source>
</evidence>
<keyword evidence="6" id="KW-0482">Metalloprotease</keyword>
<keyword evidence="10" id="KW-1185">Reference proteome</keyword>
<dbReference type="GO" id="GO:0046872">
    <property type="term" value="F:metal ion binding"/>
    <property type="evidence" value="ECO:0007669"/>
    <property type="project" value="UniProtKB-KW"/>
</dbReference>
<dbReference type="GO" id="GO:0006508">
    <property type="term" value="P:proteolysis"/>
    <property type="evidence" value="ECO:0007669"/>
    <property type="project" value="UniProtKB-KW"/>
</dbReference>
<dbReference type="Gene3D" id="3.40.50.1820">
    <property type="entry name" value="alpha/beta hydrolase"/>
    <property type="match status" value="1"/>
</dbReference>
<evidence type="ECO:0000256" key="2">
    <source>
        <dbReference type="ARBA" id="ARBA00022670"/>
    </source>
</evidence>
<keyword evidence="5" id="KW-0862">Zinc</keyword>
<organism evidence="9 10">
    <name type="scientific">Amphibalanus amphitrite</name>
    <name type="common">Striped barnacle</name>
    <name type="synonym">Balanus amphitrite</name>
    <dbReference type="NCBI Taxonomy" id="1232801"/>
    <lineage>
        <taxon>Eukaryota</taxon>
        <taxon>Metazoa</taxon>
        <taxon>Ecdysozoa</taxon>
        <taxon>Arthropoda</taxon>
        <taxon>Crustacea</taxon>
        <taxon>Multicrustacea</taxon>
        <taxon>Cirripedia</taxon>
        <taxon>Thoracica</taxon>
        <taxon>Thoracicalcarea</taxon>
        <taxon>Balanomorpha</taxon>
        <taxon>Balanoidea</taxon>
        <taxon>Balanidae</taxon>
        <taxon>Amphibalaninae</taxon>
        <taxon>Amphibalanus</taxon>
    </lineage>
</organism>
<dbReference type="AlphaFoldDB" id="A0A6A4UZD1"/>
<dbReference type="EMBL" id="VIIS01002234">
    <property type="protein sequence ID" value="KAF0286715.1"/>
    <property type="molecule type" value="Genomic_DNA"/>
</dbReference>
<sequence>MRSWFVVISFGLPVALWLVTIHRCSGLSADDVWSGSIWEKAQRARDKNASNSDRLMQHIWQNPETADKFIDCDILADSESNKYFQFLTLYDADDAREDLLNALPDDGYVRGPWPLKDGVSIVPYTLPTKMDTTQLAYFIGAFRRWQKAASVDFVKGSKDKPHLEVMEGGGCYATLGYHPTLPRQLSVHAGRCTETIIVHLLGHVLGLPHPTSTVGRANEQYLMPHHAAPRSMGVLRTRAGTAFDPFDVMAVDPWFCGVFNRSTWRPLSPIRYKWAAVTGHWALAGYENPERRSASTGLLQREIQRLAGKDGCSNQCSDPCRQFLTPKCECVTPYEATDDAYVKLAKAEGLWHLDMAAQVNKDLTPDSLKFRLVPSPKILMFFHTTNEAHFVTEDVDGTKCWQCTLFVVTVYLYASMEPPASRLVALGSRCSLFSMEVNGALEEGWFRLCMHHLLQSEGRYIYMAFRGPGTVLIRYFGSENEFPEFHKHFTDEIRPAEKDNIRRLFPAAEFVWIPGAGHWVHSEKPQEFLEVVCPFLAA</sequence>
<dbReference type="Pfam" id="PF01400">
    <property type="entry name" value="Astacin"/>
    <property type="match status" value="1"/>
</dbReference>
<feature type="chain" id="PRO_5025678991" evidence="7">
    <location>
        <begin position="27"/>
        <end position="538"/>
    </location>
</feature>
<evidence type="ECO:0000313" key="10">
    <source>
        <dbReference type="Proteomes" id="UP000440578"/>
    </source>
</evidence>
<dbReference type="PANTHER" id="PTHR10127">
    <property type="entry name" value="DISCOIDIN, CUB, EGF, LAMININ , AND ZINC METALLOPROTEASE DOMAIN CONTAINING"/>
    <property type="match status" value="1"/>
</dbReference>
<evidence type="ECO:0000256" key="5">
    <source>
        <dbReference type="ARBA" id="ARBA00022833"/>
    </source>
</evidence>
<dbReference type="OrthoDB" id="10600656at2759"/>
<comment type="cofactor">
    <cofactor evidence="1">
        <name>Zn(2+)</name>
        <dbReference type="ChEBI" id="CHEBI:29105"/>
    </cofactor>
</comment>
<evidence type="ECO:0000313" key="9">
    <source>
        <dbReference type="EMBL" id="KAF0286715.1"/>
    </source>
</evidence>
<proteinExistence type="predicted"/>
<comment type="caution">
    <text evidence="9">The sequence shown here is derived from an EMBL/GenBank/DDBJ whole genome shotgun (WGS) entry which is preliminary data.</text>
</comment>
<accession>A0A6A4UZD1</accession>
<dbReference type="InterPro" id="IPR024079">
    <property type="entry name" value="MetalloPept_cat_dom_sf"/>
</dbReference>